<dbReference type="RefSeq" id="WP_179577776.1">
    <property type="nucleotide sequence ID" value="NZ_JACCFM010000001.1"/>
</dbReference>
<reference evidence="2 3" key="1">
    <citation type="submission" date="2020-07" db="EMBL/GenBank/DDBJ databases">
        <title>Sequencing the genomes of 1000 actinobacteria strains.</title>
        <authorList>
            <person name="Klenk H.-P."/>
        </authorList>
    </citation>
    <scope>NUCLEOTIDE SEQUENCE [LARGE SCALE GENOMIC DNA]</scope>
    <source>
        <strain evidence="2 3">LI1</strain>
    </source>
</reference>
<keyword evidence="2" id="KW-0808">Transferase</keyword>
<dbReference type="SUPFAM" id="SSF53271">
    <property type="entry name" value="PRTase-like"/>
    <property type="match status" value="1"/>
</dbReference>
<dbReference type="EMBL" id="JACCFM010000001">
    <property type="protein sequence ID" value="NYJ18940.1"/>
    <property type="molecule type" value="Genomic_DNA"/>
</dbReference>
<dbReference type="Pfam" id="PF00156">
    <property type="entry name" value="Pribosyltran"/>
    <property type="match status" value="1"/>
</dbReference>
<keyword evidence="3" id="KW-1185">Reference proteome</keyword>
<dbReference type="Gene3D" id="3.30.1310.20">
    <property type="entry name" value="PRTase-like"/>
    <property type="match status" value="1"/>
</dbReference>
<accession>A0A7Z0ED26</accession>
<protein>
    <submittedName>
        <fullName evidence="2">Putative phosphoribosyltransferase</fullName>
    </submittedName>
</protein>
<evidence type="ECO:0000313" key="3">
    <source>
        <dbReference type="Proteomes" id="UP000537260"/>
    </source>
</evidence>
<evidence type="ECO:0000259" key="1">
    <source>
        <dbReference type="Pfam" id="PF00156"/>
    </source>
</evidence>
<dbReference type="GO" id="GO:0016757">
    <property type="term" value="F:glycosyltransferase activity"/>
    <property type="evidence" value="ECO:0007669"/>
    <property type="project" value="UniProtKB-KW"/>
</dbReference>
<dbReference type="Gene3D" id="3.40.50.2020">
    <property type="match status" value="1"/>
</dbReference>
<dbReference type="AlphaFoldDB" id="A0A7Z0ED26"/>
<keyword evidence="2" id="KW-0328">Glycosyltransferase</keyword>
<feature type="domain" description="Phosphoribosyltransferase" evidence="1">
    <location>
        <begin position="13"/>
        <end position="169"/>
    </location>
</feature>
<comment type="caution">
    <text evidence="2">The sequence shown here is derived from an EMBL/GenBank/DDBJ whole genome shotgun (WGS) entry which is preliminary data.</text>
</comment>
<dbReference type="InterPro" id="IPR029057">
    <property type="entry name" value="PRTase-like"/>
</dbReference>
<dbReference type="CDD" id="cd06223">
    <property type="entry name" value="PRTases_typeI"/>
    <property type="match status" value="1"/>
</dbReference>
<gene>
    <name evidence="2" type="ORF">HNR05_000731</name>
</gene>
<proteinExistence type="predicted"/>
<evidence type="ECO:0000313" key="2">
    <source>
        <dbReference type="EMBL" id="NYJ18940.1"/>
    </source>
</evidence>
<dbReference type="InterPro" id="IPR000836">
    <property type="entry name" value="PRTase_dom"/>
</dbReference>
<name>A0A7Z0ED26_9MICO</name>
<dbReference type="Proteomes" id="UP000537260">
    <property type="component" value="Unassembled WGS sequence"/>
</dbReference>
<sequence>MIFVDRTDAGRRLAEHLLTLHLDDPIVFALPRGGVPIGVEVARALGAPLDVLIVRKIGAPGYPEVALAAVADPTETGADALTVINDDVYQATGRDSAGLDQARAEQLREIDRRRARYRGSRAPLDVRGRCALVVDDGVATGATARAALSTLRAQGAASTVLAVPVGPADTLAEMGQAADVVVFLHAPRAFWAIGAFYGDFHQLSDDETVAALSEIWG</sequence>
<organism evidence="2 3">
    <name type="scientific">Glaciibacter psychrotolerans</name>
    <dbReference type="NCBI Taxonomy" id="670054"/>
    <lineage>
        <taxon>Bacteria</taxon>
        <taxon>Bacillati</taxon>
        <taxon>Actinomycetota</taxon>
        <taxon>Actinomycetes</taxon>
        <taxon>Micrococcales</taxon>
        <taxon>Microbacteriaceae</taxon>
        <taxon>Glaciibacter</taxon>
    </lineage>
</organism>